<feature type="compositionally biased region" description="Low complexity" evidence="11">
    <location>
        <begin position="195"/>
        <end position="211"/>
    </location>
</feature>
<feature type="compositionally biased region" description="Polar residues" evidence="11">
    <location>
        <begin position="182"/>
        <end position="194"/>
    </location>
</feature>
<organism evidence="12 13">
    <name type="scientific">Aspergillus udagawae</name>
    <dbReference type="NCBI Taxonomy" id="91492"/>
    <lineage>
        <taxon>Eukaryota</taxon>
        <taxon>Fungi</taxon>
        <taxon>Dikarya</taxon>
        <taxon>Ascomycota</taxon>
        <taxon>Pezizomycotina</taxon>
        <taxon>Eurotiomycetes</taxon>
        <taxon>Eurotiomycetidae</taxon>
        <taxon>Eurotiales</taxon>
        <taxon>Aspergillaceae</taxon>
        <taxon>Aspergillus</taxon>
        <taxon>Aspergillus subgen. Fumigati</taxon>
    </lineage>
</organism>
<comment type="similarity">
    <text evidence="2 9">Belongs to the EAF6 family.</text>
</comment>
<accession>A0A8H3NDC4</accession>
<dbReference type="GO" id="GO:0005634">
    <property type="term" value="C:nucleus"/>
    <property type="evidence" value="ECO:0007669"/>
    <property type="project" value="UniProtKB-SubCell"/>
</dbReference>
<protein>
    <recommendedName>
        <fullName evidence="3 9">Chromatin modification-related protein EAF6</fullName>
    </recommendedName>
</protein>
<feature type="compositionally biased region" description="Low complexity" evidence="11">
    <location>
        <begin position="7"/>
        <end position="56"/>
    </location>
</feature>
<comment type="subcellular location">
    <subcellularLocation>
        <location evidence="1 9">Nucleus</location>
    </subcellularLocation>
</comment>
<reference evidence="12 13" key="1">
    <citation type="submission" date="2020-01" db="EMBL/GenBank/DDBJ databases">
        <title>Draft genome sequence of Aspergillus udagawae IFM 46972.</title>
        <authorList>
            <person name="Takahashi H."/>
            <person name="Yaguchi T."/>
        </authorList>
    </citation>
    <scope>NUCLEOTIDE SEQUENCE [LARGE SCALE GENOMIC DNA]</scope>
    <source>
        <strain evidence="12 13">IFM 46972</strain>
    </source>
</reference>
<evidence type="ECO:0000256" key="6">
    <source>
        <dbReference type="ARBA" id="ARBA00023054"/>
    </source>
</evidence>
<dbReference type="PANTHER" id="PTHR13476">
    <property type="entry name" value="CHROMATIN MODIFICATION-RELATED PROTEIN MEAF6"/>
    <property type="match status" value="1"/>
</dbReference>
<evidence type="ECO:0000256" key="5">
    <source>
        <dbReference type="ARBA" id="ARBA00023015"/>
    </source>
</evidence>
<evidence type="ECO:0000256" key="7">
    <source>
        <dbReference type="ARBA" id="ARBA00023163"/>
    </source>
</evidence>
<keyword evidence="5 9" id="KW-0805">Transcription regulation</keyword>
<evidence type="ECO:0000256" key="3">
    <source>
        <dbReference type="ARBA" id="ARBA00018504"/>
    </source>
</evidence>
<feature type="compositionally biased region" description="Basic and acidic residues" evidence="11">
    <location>
        <begin position="225"/>
        <end position="242"/>
    </location>
</feature>
<dbReference type="GO" id="GO:0006325">
    <property type="term" value="P:chromatin organization"/>
    <property type="evidence" value="ECO:0007669"/>
    <property type="project" value="UniProtKB-KW"/>
</dbReference>
<dbReference type="AlphaFoldDB" id="A0A8H3NDC4"/>
<evidence type="ECO:0000256" key="10">
    <source>
        <dbReference type="SAM" id="Coils"/>
    </source>
</evidence>
<dbReference type="Pfam" id="PF09340">
    <property type="entry name" value="NuA4"/>
    <property type="match status" value="1"/>
</dbReference>
<evidence type="ECO:0000256" key="9">
    <source>
        <dbReference type="RuleBase" id="RU368022"/>
    </source>
</evidence>
<gene>
    <name evidence="12" type="ORF">IFM46972_03342</name>
</gene>
<keyword evidence="7 9" id="KW-0804">Transcription</keyword>
<dbReference type="GO" id="GO:0035267">
    <property type="term" value="C:NuA4 histone acetyltransferase complex"/>
    <property type="evidence" value="ECO:0007669"/>
    <property type="project" value="UniProtKB-UniRule"/>
</dbReference>
<dbReference type="GO" id="GO:0006281">
    <property type="term" value="P:DNA repair"/>
    <property type="evidence" value="ECO:0007669"/>
    <property type="project" value="UniProtKB-UniRule"/>
</dbReference>
<comment type="function">
    <text evidence="9">Component of the NuA4 histone acetyltransferase complex which is involved in transcriptional activation of selected genes principally by acetylation of nucleosomal histone H4 and H2A. The NuA4 complex is also involved in DNA repair.</text>
</comment>
<sequence length="253" mass="25973">MADTLPAQAPAATGASTGATATTAGTTTNTQSPSTNNPATGNANTNTTTTDPNSGNRGLPYYEKLRRDLRDALQKKRLMDKSMAQLEDQIFRFEQSYLEETTAGNIIKGFDNYIKGSGSSTGLGASGIALAGGMGGAARRKAQVTDADRVFSRSSASFMRDSPAPSSVQTTPSHAPTPTSTYNGSNGKPNGEGTSSAAASVKGSSSSSSSSKNKKKSGGANGAGNKDKDKDDEGDEGGDKPPAKRLKITYGRD</sequence>
<name>A0A8H3NDC4_9EURO</name>
<evidence type="ECO:0000313" key="13">
    <source>
        <dbReference type="Proteomes" id="UP000465221"/>
    </source>
</evidence>
<comment type="caution">
    <text evidence="12">The sequence shown here is derived from an EMBL/GenBank/DDBJ whole genome shotgun (WGS) entry which is preliminary data.</text>
</comment>
<evidence type="ECO:0000256" key="4">
    <source>
        <dbReference type="ARBA" id="ARBA00022853"/>
    </source>
</evidence>
<evidence type="ECO:0000256" key="11">
    <source>
        <dbReference type="SAM" id="MobiDB-lite"/>
    </source>
</evidence>
<evidence type="ECO:0000256" key="2">
    <source>
        <dbReference type="ARBA" id="ARBA00010916"/>
    </source>
</evidence>
<keyword evidence="6 10" id="KW-0175">Coiled coil</keyword>
<evidence type="ECO:0000313" key="12">
    <source>
        <dbReference type="EMBL" id="GFF31788.1"/>
    </source>
</evidence>
<keyword evidence="9" id="KW-0234">DNA repair</keyword>
<feature type="compositionally biased region" description="Low complexity" evidence="11">
    <location>
        <begin position="170"/>
        <end position="181"/>
    </location>
</feature>
<feature type="region of interest" description="Disordered" evidence="11">
    <location>
        <begin position="1"/>
        <end position="60"/>
    </location>
</feature>
<comment type="subunit">
    <text evidence="9">Component of the NuA4 histone acetyltransferase complex.</text>
</comment>
<keyword evidence="4 9" id="KW-0156">Chromatin regulator</keyword>
<proteinExistence type="inferred from homology"/>
<dbReference type="Proteomes" id="UP000465221">
    <property type="component" value="Unassembled WGS sequence"/>
</dbReference>
<feature type="region of interest" description="Disordered" evidence="11">
    <location>
        <begin position="153"/>
        <end position="253"/>
    </location>
</feature>
<keyword evidence="8 9" id="KW-0539">Nucleus</keyword>
<evidence type="ECO:0000256" key="1">
    <source>
        <dbReference type="ARBA" id="ARBA00004123"/>
    </source>
</evidence>
<dbReference type="InterPro" id="IPR015418">
    <property type="entry name" value="Eaf6"/>
</dbReference>
<dbReference type="EMBL" id="BLKC01000017">
    <property type="protein sequence ID" value="GFF31788.1"/>
    <property type="molecule type" value="Genomic_DNA"/>
</dbReference>
<feature type="coiled-coil region" evidence="10">
    <location>
        <begin position="62"/>
        <end position="89"/>
    </location>
</feature>
<evidence type="ECO:0000256" key="8">
    <source>
        <dbReference type="ARBA" id="ARBA00023242"/>
    </source>
</evidence>
<keyword evidence="9" id="KW-0227">DNA damage</keyword>